<name>A0A9D1F3L9_9FIRM</name>
<dbReference type="PANTHER" id="PTHR45453">
    <property type="entry name" value="PHOSPHATE REGULON SENSOR PROTEIN PHOR"/>
    <property type="match status" value="1"/>
</dbReference>
<dbReference type="SUPFAM" id="SSF47384">
    <property type="entry name" value="Homodimeric domain of signal transducing histidine kinase"/>
    <property type="match status" value="1"/>
</dbReference>
<dbReference type="GO" id="GO:0000155">
    <property type="term" value="F:phosphorelay sensor kinase activity"/>
    <property type="evidence" value="ECO:0007669"/>
    <property type="project" value="InterPro"/>
</dbReference>
<evidence type="ECO:0000256" key="2">
    <source>
        <dbReference type="ARBA" id="ARBA00004370"/>
    </source>
</evidence>
<keyword evidence="8" id="KW-0812">Transmembrane</keyword>
<comment type="catalytic activity">
    <reaction evidence="1">
        <text>ATP + protein L-histidine = ADP + protein N-phospho-L-histidine.</text>
        <dbReference type="EC" id="2.7.13.3"/>
    </reaction>
</comment>
<dbReference type="SMART" id="SM00387">
    <property type="entry name" value="HATPase_c"/>
    <property type="match status" value="1"/>
</dbReference>
<dbReference type="Proteomes" id="UP000823927">
    <property type="component" value="Unassembled WGS sequence"/>
</dbReference>
<dbReference type="Gene3D" id="3.30.565.10">
    <property type="entry name" value="Histidine kinase-like ATPase, C-terminal domain"/>
    <property type="match status" value="1"/>
</dbReference>
<evidence type="ECO:0000256" key="4">
    <source>
        <dbReference type="ARBA" id="ARBA00022553"/>
    </source>
</evidence>
<evidence type="ECO:0000313" key="11">
    <source>
        <dbReference type="Proteomes" id="UP000823927"/>
    </source>
</evidence>
<dbReference type="EC" id="2.7.13.3" evidence="3"/>
<dbReference type="GO" id="GO:0005886">
    <property type="term" value="C:plasma membrane"/>
    <property type="evidence" value="ECO:0007669"/>
    <property type="project" value="TreeGrafter"/>
</dbReference>
<evidence type="ECO:0000313" key="10">
    <source>
        <dbReference type="EMBL" id="HIS46674.1"/>
    </source>
</evidence>
<keyword evidence="8" id="KW-1133">Transmembrane helix</keyword>
<dbReference type="AlphaFoldDB" id="A0A9D1F3L9"/>
<feature type="transmembrane region" description="Helical" evidence="8">
    <location>
        <begin position="7"/>
        <end position="28"/>
    </location>
</feature>
<dbReference type="CDD" id="cd00082">
    <property type="entry name" value="HisKA"/>
    <property type="match status" value="1"/>
</dbReference>
<dbReference type="InterPro" id="IPR004358">
    <property type="entry name" value="Sig_transdc_His_kin-like_C"/>
</dbReference>
<dbReference type="Pfam" id="PF02518">
    <property type="entry name" value="HATPase_c"/>
    <property type="match status" value="1"/>
</dbReference>
<proteinExistence type="predicted"/>
<sequence length="330" mass="37160">MIRNKRFVAMVLCFIGVFILSTGLSLYFSGAAVWIMAAGMAVIILIFSLFTWNRYQSLKKMAAQLHQFQRSMNHLSLEEYSEGELSYLSSEIGKMATKLTEQAHMLEADKKYLADAISNISHQLKTPLTSMSMMADFLSSSTLPEEKRKEFTGNIRRQLDRIQWLVSALLKMARLDAGSVTMKKDKVNVAALIRKASEHLLIPMELQGQELVVDCQPSVEFTGDMDWMAEGLSNILKNCMEHMEGGKKLYVRVSDNPLYVRIDIEDEGCGIAKEDLPYIFQRFYKGKNASPDSVGIGLAMAAQIIHQHNGDIHVESVLGEGTKFQVKIYK</sequence>
<comment type="caution">
    <text evidence="10">The sequence shown here is derived from an EMBL/GenBank/DDBJ whole genome shotgun (WGS) entry which is preliminary data.</text>
</comment>
<evidence type="ECO:0000256" key="1">
    <source>
        <dbReference type="ARBA" id="ARBA00000085"/>
    </source>
</evidence>
<evidence type="ECO:0000256" key="6">
    <source>
        <dbReference type="ARBA" id="ARBA00022777"/>
    </source>
</evidence>
<evidence type="ECO:0000256" key="8">
    <source>
        <dbReference type="SAM" id="Phobius"/>
    </source>
</evidence>
<dbReference type="InterPro" id="IPR036890">
    <property type="entry name" value="HATPase_C_sf"/>
</dbReference>
<keyword evidence="8" id="KW-0472">Membrane</keyword>
<evidence type="ECO:0000256" key="7">
    <source>
        <dbReference type="ARBA" id="ARBA00023012"/>
    </source>
</evidence>
<reference evidence="10" key="2">
    <citation type="journal article" date="2021" name="PeerJ">
        <title>Extensive microbial diversity within the chicken gut microbiome revealed by metagenomics and culture.</title>
        <authorList>
            <person name="Gilroy R."/>
            <person name="Ravi A."/>
            <person name="Getino M."/>
            <person name="Pursley I."/>
            <person name="Horton D.L."/>
            <person name="Alikhan N.F."/>
            <person name="Baker D."/>
            <person name="Gharbi K."/>
            <person name="Hall N."/>
            <person name="Watson M."/>
            <person name="Adriaenssens E.M."/>
            <person name="Foster-Nyarko E."/>
            <person name="Jarju S."/>
            <person name="Secka A."/>
            <person name="Antonio M."/>
            <person name="Oren A."/>
            <person name="Chaudhuri R.R."/>
            <person name="La Ragione R."/>
            <person name="Hildebrand F."/>
            <person name="Pallen M.J."/>
        </authorList>
    </citation>
    <scope>NUCLEOTIDE SEQUENCE</scope>
    <source>
        <strain evidence="10">CHK178-757</strain>
    </source>
</reference>
<dbReference type="Pfam" id="PF00512">
    <property type="entry name" value="HisKA"/>
    <property type="match status" value="1"/>
</dbReference>
<evidence type="ECO:0000259" key="9">
    <source>
        <dbReference type="PROSITE" id="PS50109"/>
    </source>
</evidence>
<evidence type="ECO:0000256" key="5">
    <source>
        <dbReference type="ARBA" id="ARBA00022679"/>
    </source>
</evidence>
<gene>
    <name evidence="10" type="ORF">IAB46_03765</name>
</gene>
<protein>
    <recommendedName>
        <fullName evidence="3">histidine kinase</fullName>
        <ecNumber evidence="3">2.7.13.3</ecNumber>
    </recommendedName>
</protein>
<feature type="domain" description="Histidine kinase" evidence="9">
    <location>
        <begin position="119"/>
        <end position="330"/>
    </location>
</feature>
<reference evidence="10" key="1">
    <citation type="submission" date="2020-10" db="EMBL/GenBank/DDBJ databases">
        <authorList>
            <person name="Gilroy R."/>
        </authorList>
    </citation>
    <scope>NUCLEOTIDE SEQUENCE</scope>
    <source>
        <strain evidence="10">CHK178-757</strain>
    </source>
</reference>
<organism evidence="10 11">
    <name type="scientific">Candidatus Scybalocola faecigallinarum</name>
    <dbReference type="NCBI Taxonomy" id="2840941"/>
    <lineage>
        <taxon>Bacteria</taxon>
        <taxon>Bacillati</taxon>
        <taxon>Bacillota</taxon>
        <taxon>Clostridia</taxon>
        <taxon>Lachnospirales</taxon>
        <taxon>Lachnospiraceae</taxon>
        <taxon>Lachnospiraceae incertae sedis</taxon>
        <taxon>Candidatus Scybalocola (ex Gilroy et al. 2021)</taxon>
    </lineage>
</organism>
<dbReference type="InterPro" id="IPR036097">
    <property type="entry name" value="HisK_dim/P_sf"/>
</dbReference>
<dbReference type="InterPro" id="IPR005467">
    <property type="entry name" value="His_kinase_dom"/>
</dbReference>
<dbReference type="EMBL" id="DVIT01000014">
    <property type="protein sequence ID" value="HIS46674.1"/>
    <property type="molecule type" value="Genomic_DNA"/>
</dbReference>
<keyword evidence="6 10" id="KW-0418">Kinase</keyword>
<dbReference type="InterPro" id="IPR003661">
    <property type="entry name" value="HisK_dim/P_dom"/>
</dbReference>
<dbReference type="PROSITE" id="PS50109">
    <property type="entry name" value="HIS_KIN"/>
    <property type="match status" value="1"/>
</dbReference>
<dbReference type="SMART" id="SM00388">
    <property type="entry name" value="HisKA"/>
    <property type="match status" value="1"/>
</dbReference>
<dbReference type="GO" id="GO:0004721">
    <property type="term" value="F:phosphoprotein phosphatase activity"/>
    <property type="evidence" value="ECO:0007669"/>
    <property type="project" value="TreeGrafter"/>
</dbReference>
<comment type="subcellular location">
    <subcellularLocation>
        <location evidence="2">Membrane</location>
    </subcellularLocation>
</comment>
<keyword evidence="4" id="KW-0597">Phosphoprotein</keyword>
<dbReference type="InterPro" id="IPR003594">
    <property type="entry name" value="HATPase_dom"/>
</dbReference>
<accession>A0A9D1F3L9</accession>
<dbReference type="Gene3D" id="1.10.287.130">
    <property type="match status" value="1"/>
</dbReference>
<dbReference type="SUPFAM" id="SSF55874">
    <property type="entry name" value="ATPase domain of HSP90 chaperone/DNA topoisomerase II/histidine kinase"/>
    <property type="match status" value="1"/>
</dbReference>
<dbReference type="PANTHER" id="PTHR45453:SF1">
    <property type="entry name" value="PHOSPHATE REGULON SENSOR PROTEIN PHOR"/>
    <property type="match status" value="1"/>
</dbReference>
<dbReference type="GO" id="GO:0016036">
    <property type="term" value="P:cellular response to phosphate starvation"/>
    <property type="evidence" value="ECO:0007669"/>
    <property type="project" value="TreeGrafter"/>
</dbReference>
<dbReference type="PRINTS" id="PR00344">
    <property type="entry name" value="BCTRLSENSOR"/>
</dbReference>
<keyword evidence="5" id="KW-0808">Transferase</keyword>
<dbReference type="InterPro" id="IPR050351">
    <property type="entry name" value="BphY/WalK/GraS-like"/>
</dbReference>
<keyword evidence="7" id="KW-0902">Two-component regulatory system</keyword>
<feature type="transmembrane region" description="Helical" evidence="8">
    <location>
        <begin position="34"/>
        <end position="52"/>
    </location>
</feature>
<evidence type="ECO:0000256" key="3">
    <source>
        <dbReference type="ARBA" id="ARBA00012438"/>
    </source>
</evidence>